<feature type="region of interest" description="Disordered" evidence="1">
    <location>
        <begin position="271"/>
        <end position="292"/>
    </location>
</feature>
<organism evidence="2 3">
    <name type="scientific">Macrostomum lignano</name>
    <dbReference type="NCBI Taxonomy" id="282301"/>
    <lineage>
        <taxon>Eukaryota</taxon>
        <taxon>Metazoa</taxon>
        <taxon>Spiralia</taxon>
        <taxon>Lophotrochozoa</taxon>
        <taxon>Platyhelminthes</taxon>
        <taxon>Rhabditophora</taxon>
        <taxon>Macrostomorpha</taxon>
        <taxon>Macrostomida</taxon>
        <taxon>Macrostomidae</taxon>
        <taxon>Macrostomum</taxon>
    </lineage>
</organism>
<feature type="region of interest" description="Disordered" evidence="1">
    <location>
        <begin position="30"/>
        <end position="63"/>
    </location>
</feature>
<sequence length="404" mass="43111">MFTSGNRLDFVEILPLRRRCLAMTAAAKTTPSLERHSADEVAKQHNELRRRPRSSGASPIEVFGPAGAELGPSLLSQSGRLQHRPAEDFNDASVGQNIAKRPAGGHQRVDWRQAGRQLVAAVVRRETPVRLRGGPTLATYAEVTSASWFVLSEDLGGRAGRGPDTGDQVRRPAFTGLAEIWPANLPITLAGAWLCQSDTAGAVPLRAAAGLDASDRTPSADDGFLLRRRIGRRHSEKRLSVLGYATTSPSCSSSVEGAQRQIDRLGRGGIEHRSDHQHAEERGAGLCRPTSQRDLTCRGAEPAAPDGQTPGFGQLLQRSHYLGGLPCPTYVEEDLGGGEDLPGRSSVRSGPSSSPKALPTARGLGCGRRWSKTVLLCNAETWTLTATLELAIGATQGCSLRLSS</sequence>
<keyword evidence="2" id="KW-1185">Reference proteome</keyword>
<accession>A0A1I8FE71</accession>
<dbReference type="WBParaSite" id="maker-unitig_29626-snap-gene-0.2-mRNA-1">
    <property type="protein sequence ID" value="maker-unitig_29626-snap-gene-0.2-mRNA-1"/>
    <property type="gene ID" value="maker-unitig_29626-snap-gene-0.2"/>
</dbReference>
<proteinExistence type="predicted"/>
<reference evidence="3" key="1">
    <citation type="submission" date="2016-11" db="UniProtKB">
        <authorList>
            <consortium name="WormBaseParasite"/>
        </authorList>
    </citation>
    <scope>IDENTIFICATION</scope>
</reference>
<evidence type="ECO:0000313" key="2">
    <source>
        <dbReference type="Proteomes" id="UP000095280"/>
    </source>
</evidence>
<feature type="compositionally biased region" description="Basic and acidic residues" evidence="1">
    <location>
        <begin position="33"/>
        <end position="49"/>
    </location>
</feature>
<feature type="region of interest" description="Disordered" evidence="1">
    <location>
        <begin position="88"/>
        <end position="109"/>
    </location>
</feature>
<name>A0A1I8FE71_9PLAT</name>
<feature type="compositionally biased region" description="Low complexity" evidence="1">
    <location>
        <begin position="343"/>
        <end position="355"/>
    </location>
</feature>
<dbReference type="AlphaFoldDB" id="A0A1I8FE71"/>
<protein>
    <submittedName>
        <fullName evidence="3">Uncharacterized protein</fullName>
    </submittedName>
</protein>
<evidence type="ECO:0000313" key="3">
    <source>
        <dbReference type="WBParaSite" id="maker-unitig_29626-snap-gene-0.2-mRNA-1"/>
    </source>
</evidence>
<dbReference type="Proteomes" id="UP000095280">
    <property type="component" value="Unplaced"/>
</dbReference>
<evidence type="ECO:0000256" key="1">
    <source>
        <dbReference type="SAM" id="MobiDB-lite"/>
    </source>
</evidence>
<feature type="compositionally biased region" description="Basic and acidic residues" evidence="1">
    <location>
        <begin position="271"/>
        <end position="283"/>
    </location>
</feature>
<feature type="region of interest" description="Disordered" evidence="1">
    <location>
        <begin position="334"/>
        <end position="362"/>
    </location>
</feature>